<gene>
    <name evidence="1" type="ORF">BINO364_LOCUS9749</name>
</gene>
<reference evidence="1" key="1">
    <citation type="submission" date="2021-12" db="EMBL/GenBank/DDBJ databases">
        <authorList>
            <person name="Martin H S."/>
        </authorList>
    </citation>
    <scope>NUCLEOTIDE SEQUENCE</scope>
</reference>
<accession>A0A8J9Y9E5</accession>
<keyword evidence="2" id="KW-1185">Reference proteome</keyword>
<dbReference type="OrthoDB" id="3039988at2759"/>
<name>A0A8J9Y9E5_9NEOP</name>
<evidence type="ECO:0000313" key="2">
    <source>
        <dbReference type="Proteomes" id="UP000838878"/>
    </source>
</evidence>
<sequence>MAEDLILNEDVNTVNSYCNIGINTFEEQTNLYEETMDDLGRKRIRDEENGGEWQQVVSHTKKKTKIMDSSESDFIQVCITGKNMLPKAFTLAKLFREQKILDVIKVKYINPYKINVSFSNESSAEKLIACEEFIKLEWRFQKSWEVGLSFGIIRNIDTELSEEEIIKNISCDFEIVVVKRLNRRFEKEWIPSDTVKIGFKGSNLPGYIYILDLRVKVEQQAVQGISRGIEAVCVKILNCPQINNIYSIYCPNGINTVQRDWEYLFSLAENLFLDPIGLLNSLELWLSAELLLEIFDAIPHLEI</sequence>
<proteinExistence type="predicted"/>
<dbReference type="EMBL" id="OV170224">
    <property type="protein sequence ID" value="CAH0723984.1"/>
    <property type="molecule type" value="Genomic_DNA"/>
</dbReference>
<organism evidence="1 2">
    <name type="scientific">Brenthis ino</name>
    <name type="common">lesser marbled fritillary</name>
    <dbReference type="NCBI Taxonomy" id="405034"/>
    <lineage>
        <taxon>Eukaryota</taxon>
        <taxon>Metazoa</taxon>
        <taxon>Ecdysozoa</taxon>
        <taxon>Arthropoda</taxon>
        <taxon>Hexapoda</taxon>
        <taxon>Insecta</taxon>
        <taxon>Pterygota</taxon>
        <taxon>Neoptera</taxon>
        <taxon>Endopterygota</taxon>
        <taxon>Lepidoptera</taxon>
        <taxon>Glossata</taxon>
        <taxon>Ditrysia</taxon>
        <taxon>Papilionoidea</taxon>
        <taxon>Nymphalidae</taxon>
        <taxon>Heliconiinae</taxon>
        <taxon>Argynnini</taxon>
        <taxon>Brenthis</taxon>
    </lineage>
</organism>
<dbReference type="AlphaFoldDB" id="A0A8J9Y9E5"/>
<dbReference type="Proteomes" id="UP000838878">
    <property type="component" value="Chromosome 4"/>
</dbReference>
<protein>
    <submittedName>
        <fullName evidence="1">Uncharacterized protein</fullName>
    </submittedName>
</protein>
<evidence type="ECO:0000313" key="1">
    <source>
        <dbReference type="EMBL" id="CAH0723984.1"/>
    </source>
</evidence>
<feature type="non-terminal residue" evidence="1">
    <location>
        <position position="303"/>
    </location>
</feature>